<gene>
    <name evidence="1" type="ORF">HJG60_012079</name>
</gene>
<evidence type="ECO:0000313" key="2">
    <source>
        <dbReference type="Proteomes" id="UP000664940"/>
    </source>
</evidence>
<evidence type="ECO:0000313" key="1">
    <source>
        <dbReference type="EMBL" id="KAF6095107.1"/>
    </source>
</evidence>
<proteinExistence type="predicted"/>
<comment type="caution">
    <text evidence="1">The sequence shown here is derived from an EMBL/GenBank/DDBJ whole genome shotgun (WGS) entry which is preliminary data.</text>
</comment>
<name>A0A834DYQ7_9CHIR</name>
<protein>
    <submittedName>
        <fullName evidence="1">Uncharacterized protein</fullName>
    </submittedName>
</protein>
<dbReference type="AlphaFoldDB" id="A0A834DYQ7"/>
<organism evidence="1 2">
    <name type="scientific">Phyllostomus discolor</name>
    <name type="common">pale spear-nosed bat</name>
    <dbReference type="NCBI Taxonomy" id="89673"/>
    <lineage>
        <taxon>Eukaryota</taxon>
        <taxon>Metazoa</taxon>
        <taxon>Chordata</taxon>
        <taxon>Craniata</taxon>
        <taxon>Vertebrata</taxon>
        <taxon>Euteleostomi</taxon>
        <taxon>Mammalia</taxon>
        <taxon>Eutheria</taxon>
        <taxon>Laurasiatheria</taxon>
        <taxon>Chiroptera</taxon>
        <taxon>Yangochiroptera</taxon>
        <taxon>Phyllostomidae</taxon>
        <taxon>Phyllostominae</taxon>
        <taxon>Phyllostomus</taxon>
    </lineage>
</organism>
<accession>A0A834DYQ7</accession>
<sequence length="137" mass="15264">MQQHECDGCTVQWAGALPSTLAGRTSVHAVPLPASQHPHGQFPHPHYCSHGTWGFCGYSLNFTFPVLSQFILQAYLTCLFLSCLPQQSISFWGQEVWFSPLAFCLEIMPDTVDVRVWLMKDGDKACDPHTLIAESVP</sequence>
<reference evidence="1 2" key="1">
    <citation type="journal article" date="2020" name="Nature">
        <title>Six reference-quality genomes reveal evolution of bat adaptations.</title>
        <authorList>
            <person name="Jebb D."/>
            <person name="Huang Z."/>
            <person name="Pippel M."/>
            <person name="Hughes G.M."/>
            <person name="Lavrichenko K."/>
            <person name="Devanna P."/>
            <person name="Winkler S."/>
            <person name="Jermiin L.S."/>
            <person name="Skirmuntt E.C."/>
            <person name="Katzourakis A."/>
            <person name="Burkitt-Gray L."/>
            <person name="Ray D.A."/>
            <person name="Sullivan K.A.M."/>
            <person name="Roscito J.G."/>
            <person name="Kirilenko B.M."/>
            <person name="Davalos L.M."/>
            <person name="Corthals A.P."/>
            <person name="Power M.L."/>
            <person name="Jones G."/>
            <person name="Ransome R.D."/>
            <person name="Dechmann D.K.N."/>
            <person name="Locatelli A.G."/>
            <person name="Puechmaille S.J."/>
            <person name="Fedrigo O."/>
            <person name="Jarvis E.D."/>
            <person name="Hiller M."/>
            <person name="Vernes S.C."/>
            <person name="Myers E.W."/>
            <person name="Teeling E.C."/>
        </authorList>
    </citation>
    <scope>NUCLEOTIDE SEQUENCE [LARGE SCALE GENOMIC DNA]</scope>
    <source>
        <strain evidence="1">Bat1K_MPI-CBG_1</strain>
    </source>
</reference>
<dbReference type="Proteomes" id="UP000664940">
    <property type="component" value="Unassembled WGS sequence"/>
</dbReference>
<dbReference type="EMBL" id="JABVXQ010000008">
    <property type="protein sequence ID" value="KAF6095107.1"/>
    <property type="molecule type" value="Genomic_DNA"/>
</dbReference>